<dbReference type="CDD" id="cd04301">
    <property type="entry name" value="NAT_SF"/>
    <property type="match status" value="1"/>
</dbReference>
<dbReference type="InterPro" id="IPR016181">
    <property type="entry name" value="Acyl_CoA_acyltransferase"/>
</dbReference>
<feature type="domain" description="N-acetyltransferase" evidence="1">
    <location>
        <begin position="1"/>
        <end position="139"/>
    </location>
</feature>
<protein>
    <submittedName>
        <fullName evidence="2">GNAT family N-acetyltransferase</fullName>
    </submittedName>
</protein>
<dbReference type="RefSeq" id="WP_161155544.1">
    <property type="nucleotide sequence ID" value="NZ_WEKT01000017.1"/>
</dbReference>
<dbReference type="SUPFAM" id="SSF55729">
    <property type="entry name" value="Acyl-CoA N-acyltransferases (Nat)"/>
    <property type="match status" value="1"/>
</dbReference>
<evidence type="ECO:0000313" key="2">
    <source>
        <dbReference type="EMBL" id="MZI93769.1"/>
    </source>
</evidence>
<keyword evidence="2" id="KW-0808">Transferase</keyword>
<dbReference type="InterPro" id="IPR000182">
    <property type="entry name" value="GNAT_dom"/>
</dbReference>
<evidence type="ECO:0000259" key="1">
    <source>
        <dbReference type="PROSITE" id="PS51186"/>
    </source>
</evidence>
<dbReference type="Pfam" id="PF00583">
    <property type="entry name" value="Acetyltransf_1"/>
    <property type="match status" value="1"/>
</dbReference>
<dbReference type="PROSITE" id="PS51186">
    <property type="entry name" value="GNAT"/>
    <property type="match status" value="1"/>
</dbReference>
<sequence>MECLLAKDKQYAKLITHTNMSQYYRQYGINWDDEMFDNTWEHFDNYEIFDHQQRVGVVRFSRTGDVIYLRDLQIEALYQNKGLGQQVIRWAKGYAVTHGATSLNLRVFPSNPAIALYKREGFTQVGQVNKLMEMTCPIA</sequence>
<proteinExistence type="predicted"/>
<dbReference type="Gene3D" id="3.40.630.30">
    <property type="match status" value="1"/>
</dbReference>
<name>A0A7X4LKU4_9VIBR</name>
<comment type="caution">
    <text evidence="2">The sequence shown here is derived from an EMBL/GenBank/DDBJ whole genome shotgun (WGS) entry which is preliminary data.</text>
</comment>
<evidence type="ECO:0000313" key="3">
    <source>
        <dbReference type="Proteomes" id="UP000462621"/>
    </source>
</evidence>
<dbReference type="GO" id="GO:0016747">
    <property type="term" value="F:acyltransferase activity, transferring groups other than amino-acyl groups"/>
    <property type="evidence" value="ECO:0007669"/>
    <property type="project" value="InterPro"/>
</dbReference>
<gene>
    <name evidence="2" type="ORF">F9817_11255</name>
</gene>
<dbReference type="EMBL" id="WEKT01000017">
    <property type="protein sequence ID" value="MZI93769.1"/>
    <property type="molecule type" value="Genomic_DNA"/>
</dbReference>
<reference evidence="2 3" key="1">
    <citation type="submission" date="2019-10" db="EMBL/GenBank/DDBJ databases">
        <title>Vibrio sp. nov. isolated from a shrimp pond.</title>
        <authorList>
            <person name="Gomez-Gil B."/>
            <person name="Enciso-Ibarra J."/>
            <person name="Enciso-Ibarra K."/>
            <person name="Bolan-Mejia C."/>
        </authorList>
    </citation>
    <scope>NUCLEOTIDE SEQUENCE [LARGE SCALE GENOMIC DNA]</scope>
    <source>
        <strain evidence="2 3">CAIM 722</strain>
    </source>
</reference>
<dbReference type="AlphaFoldDB" id="A0A7X4LKU4"/>
<dbReference type="Proteomes" id="UP000462621">
    <property type="component" value="Unassembled WGS sequence"/>
</dbReference>
<organism evidence="2 3">
    <name type="scientific">Vibrio eleionomae</name>
    <dbReference type="NCBI Taxonomy" id="2653505"/>
    <lineage>
        <taxon>Bacteria</taxon>
        <taxon>Pseudomonadati</taxon>
        <taxon>Pseudomonadota</taxon>
        <taxon>Gammaproteobacteria</taxon>
        <taxon>Vibrionales</taxon>
        <taxon>Vibrionaceae</taxon>
        <taxon>Vibrio</taxon>
    </lineage>
</organism>
<keyword evidence="3" id="KW-1185">Reference proteome</keyword>
<accession>A0A7X4LKU4</accession>